<name>A0ABN3W1P8_9ACTN</name>
<dbReference type="PANTHER" id="PTHR12521">
    <property type="entry name" value="PROTEIN C6ORF130"/>
    <property type="match status" value="1"/>
</dbReference>
<sequence length="117" mass="12734">MRPGTLHIASIEDGRRCIVHFPAKRHWRDSSALADIDAGLKALVCLIRQREIVSIAIPALGAGLGGLPWPDVEALIYRHLEPLSDLSVRLYAPHAGRRGRVTQAALVIEGSRGREGT</sequence>
<organism evidence="3 4">
    <name type="scientific">Streptosporangium fragile</name>
    <dbReference type="NCBI Taxonomy" id="46186"/>
    <lineage>
        <taxon>Bacteria</taxon>
        <taxon>Bacillati</taxon>
        <taxon>Actinomycetota</taxon>
        <taxon>Actinomycetes</taxon>
        <taxon>Streptosporangiales</taxon>
        <taxon>Streptosporangiaceae</taxon>
        <taxon>Streptosporangium</taxon>
    </lineage>
</organism>
<dbReference type="InterPro" id="IPR050892">
    <property type="entry name" value="ADP-ribose_metab_enzymes"/>
</dbReference>
<dbReference type="Pfam" id="PF01661">
    <property type="entry name" value="Macro"/>
    <property type="match status" value="1"/>
</dbReference>
<evidence type="ECO:0000313" key="4">
    <source>
        <dbReference type="Proteomes" id="UP001500831"/>
    </source>
</evidence>
<dbReference type="Gene3D" id="3.40.220.10">
    <property type="entry name" value="Leucine Aminopeptidase, subunit E, domain 1"/>
    <property type="match status" value="1"/>
</dbReference>
<comment type="caution">
    <text evidence="3">The sequence shown here is derived from an EMBL/GenBank/DDBJ whole genome shotgun (WGS) entry which is preliminary data.</text>
</comment>
<dbReference type="SUPFAM" id="SSF52949">
    <property type="entry name" value="Macro domain-like"/>
    <property type="match status" value="1"/>
</dbReference>
<evidence type="ECO:0000259" key="2">
    <source>
        <dbReference type="PROSITE" id="PS51154"/>
    </source>
</evidence>
<comment type="catalytic activity">
    <reaction evidence="1">
        <text>an N-(ADP-alpha-D-ribosyl)-thymidine in DNA + H2O = a thymidine in DNA + ADP-D-ribose</text>
        <dbReference type="Rhea" id="RHEA:71655"/>
        <dbReference type="Rhea" id="RHEA-COMP:13556"/>
        <dbReference type="Rhea" id="RHEA-COMP:18051"/>
        <dbReference type="ChEBI" id="CHEBI:15377"/>
        <dbReference type="ChEBI" id="CHEBI:57967"/>
        <dbReference type="ChEBI" id="CHEBI:137386"/>
        <dbReference type="ChEBI" id="CHEBI:191199"/>
    </reaction>
    <physiologicalReaction direction="left-to-right" evidence="1">
        <dbReference type="Rhea" id="RHEA:71656"/>
    </physiologicalReaction>
</comment>
<dbReference type="EMBL" id="BAAAVI010000032">
    <property type="protein sequence ID" value="GAA2881584.1"/>
    <property type="molecule type" value="Genomic_DNA"/>
</dbReference>
<protein>
    <recommendedName>
        <fullName evidence="2">Macro domain-containing protein</fullName>
    </recommendedName>
</protein>
<reference evidence="3 4" key="1">
    <citation type="journal article" date="2019" name="Int. J. Syst. Evol. Microbiol.">
        <title>The Global Catalogue of Microorganisms (GCM) 10K type strain sequencing project: providing services to taxonomists for standard genome sequencing and annotation.</title>
        <authorList>
            <consortium name="The Broad Institute Genomics Platform"/>
            <consortium name="The Broad Institute Genome Sequencing Center for Infectious Disease"/>
            <person name="Wu L."/>
            <person name="Ma J."/>
        </authorList>
    </citation>
    <scope>NUCLEOTIDE SEQUENCE [LARGE SCALE GENOMIC DNA]</scope>
    <source>
        <strain evidence="3 4">JCM 6242</strain>
    </source>
</reference>
<accession>A0ABN3W1P8</accession>
<feature type="domain" description="Macro" evidence="2">
    <location>
        <begin position="1"/>
        <end position="117"/>
    </location>
</feature>
<dbReference type="InterPro" id="IPR002589">
    <property type="entry name" value="Macro_dom"/>
</dbReference>
<dbReference type="PANTHER" id="PTHR12521:SF0">
    <property type="entry name" value="ADP-RIBOSE GLYCOHYDROLASE OARD1"/>
    <property type="match status" value="1"/>
</dbReference>
<dbReference type="InterPro" id="IPR043472">
    <property type="entry name" value="Macro_dom-like"/>
</dbReference>
<gene>
    <name evidence="3" type="ORF">GCM10010517_44570</name>
</gene>
<keyword evidence="4" id="KW-1185">Reference proteome</keyword>
<evidence type="ECO:0000256" key="1">
    <source>
        <dbReference type="ARBA" id="ARBA00035885"/>
    </source>
</evidence>
<dbReference type="PROSITE" id="PS51154">
    <property type="entry name" value="MACRO"/>
    <property type="match status" value="1"/>
</dbReference>
<dbReference type="Proteomes" id="UP001500831">
    <property type="component" value="Unassembled WGS sequence"/>
</dbReference>
<evidence type="ECO:0000313" key="3">
    <source>
        <dbReference type="EMBL" id="GAA2881584.1"/>
    </source>
</evidence>
<proteinExistence type="predicted"/>